<dbReference type="AlphaFoldDB" id="A0ABD2YED0"/>
<evidence type="ECO:0000256" key="1">
    <source>
        <dbReference type="SAM" id="MobiDB-lite"/>
    </source>
</evidence>
<keyword evidence="3" id="KW-1185">Reference proteome</keyword>
<gene>
    <name evidence="2" type="ORF">ACH5RR_031151</name>
</gene>
<comment type="caution">
    <text evidence="2">The sequence shown here is derived from an EMBL/GenBank/DDBJ whole genome shotgun (WGS) entry which is preliminary data.</text>
</comment>
<feature type="region of interest" description="Disordered" evidence="1">
    <location>
        <begin position="52"/>
        <end position="74"/>
    </location>
</feature>
<accession>A0ABD2YED0</accession>
<dbReference type="Proteomes" id="UP001630127">
    <property type="component" value="Unassembled WGS sequence"/>
</dbReference>
<evidence type="ECO:0000313" key="2">
    <source>
        <dbReference type="EMBL" id="KAL3505769.1"/>
    </source>
</evidence>
<dbReference type="EMBL" id="JBJUIK010000013">
    <property type="protein sequence ID" value="KAL3505769.1"/>
    <property type="molecule type" value="Genomic_DNA"/>
</dbReference>
<feature type="compositionally biased region" description="Basic and acidic residues" evidence="1">
    <location>
        <begin position="52"/>
        <end position="68"/>
    </location>
</feature>
<reference evidence="2 3" key="1">
    <citation type="submission" date="2024-11" db="EMBL/GenBank/DDBJ databases">
        <title>A near-complete genome assembly of Cinchona calisaya.</title>
        <authorList>
            <person name="Lian D.C."/>
            <person name="Zhao X.W."/>
            <person name="Wei L."/>
        </authorList>
    </citation>
    <scope>NUCLEOTIDE SEQUENCE [LARGE SCALE GENOMIC DNA]</scope>
    <source>
        <tissue evidence="2">Nenye</tissue>
    </source>
</reference>
<organism evidence="2 3">
    <name type="scientific">Cinchona calisaya</name>
    <dbReference type="NCBI Taxonomy" id="153742"/>
    <lineage>
        <taxon>Eukaryota</taxon>
        <taxon>Viridiplantae</taxon>
        <taxon>Streptophyta</taxon>
        <taxon>Embryophyta</taxon>
        <taxon>Tracheophyta</taxon>
        <taxon>Spermatophyta</taxon>
        <taxon>Magnoliopsida</taxon>
        <taxon>eudicotyledons</taxon>
        <taxon>Gunneridae</taxon>
        <taxon>Pentapetalae</taxon>
        <taxon>asterids</taxon>
        <taxon>lamiids</taxon>
        <taxon>Gentianales</taxon>
        <taxon>Rubiaceae</taxon>
        <taxon>Cinchonoideae</taxon>
        <taxon>Cinchoneae</taxon>
        <taxon>Cinchona</taxon>
    </lineage>
</organism>
<proteinExistence type="predicted"/>
<protein>
    <submittedName>
        <fullName evidence="2">Uncharacterized protein</fullName>
    </submittedName>
</protein>
<name>A0ABD2YED0_9GENT</name>
<evidence type="ECO:0000313" key="3">
    <source>
        <dbReference type="Proteomes" id="UP001630127"/>
    </source>
</evidence>
<sequence length="74" mass="8648">MGGYWDRKQGNGSLRAQSETEIRPCLQQEWVKAHQDLLREIKFSQIKNDAKAKKGKQYEGKRGEEKHIAVKRHV</sequence>